<dbReference type="Gene3D" id="3.30.1360.10">
    <property type="entry name" value="RNA polymerase, RBP11-like subunit"/>
    <property type="match status" value="1"/>
</dbReference>
<dbReference type="Pfam" id="PF01000">
    <property type="entry name" value="RNA_pol_A_bac"/>
    <property type="match status" value="1"/>
</dbReference>
<gene>
    <name evidence="11" type="primary">rpoA</name>
    <name evidence="13" type="ORF">SAMN02910280_1715</name>
</gene>
<dbReference type="GO" id="GO:0003899">
    <property type="term" value="F:DNA-directed RNA polymerase activity"/>
    <property type="evidence" value="ECO:0007669"/>
    <property type="project" value="UniProtKB-UniRule"/>
</dbReference>
<dbReference type="InterPro" id="IPR011260">
    <property type="entry name" value="RNAP_asu_C"/>
</dbReference>
<dbReference type="InterPro" id="IPR011263">
    <property type="entry name" value="DNA-dir_RNA_pol_RpoA/D/Rpb3"/>
</dbReference>
<feature type="domain" description="DNA-directed RNA polymerase RpoA/D/Rpb3-type" evidence="12">
    <location>
        <begin position="21"/>
        <end position="233"/>
    </location>
</feature>
<evidence type="ECO:0000256" key="8">
    <source>
        <dbReference type="ARBA" id="ARBA00032524"/>
    </source>
</evidence>
<evidence type="ECO:0000313" key="14">
    <source>
        <dbReference type="Proteomes" id="UP000183461"/>
    </source>
</evidence>
<dbReference type="Gene3D" id="1.10.150.20">
    <property type="entry name" value="5' to 3' exonuclease, C-terminal subdomain"/>
    <property type="match status" value="1"/>
</dbReference>
<dbReference type="Pfam" id="PF03118">
    <property type="entry name" value="RNA_pol_A_CTD"/>
    <property type="match status" value="1"/>
</dbReference>
<evidence type="ECO:0000256" key="4">
    <source>
        <dbReference type="ARBA" id="ARBA00022478"/>
    </source>
</evidence>
<dbReference type="NCBIfam" id="NF003513">
    <property type="entry name" value="PRK05182.1-2"/>
    <property type="match status" value="1"/>
</dbReference>
<evidence type="ECO:0000256" key="11">
    <source>
        <dbReference type="HAMAP-Rule" id="MF_00059"/>
    </source>
</evidence>
<dbReference type="HAMAP" id="MF_00059">
    <property type="entry name" value="RNApol_bact_RpoA"/>
    <property type="match status" value="1"/>
</dbReference>
<dbReference type="FunFam" id="1.10.150.20:FF:000001">
    <property type="entry name" value="DNA-directed RNA polymerase subunit alpha"/>
    <property type="match status" value="1"/>
</dbReference>
<dbReference type="InterPro" id="IPR011773">
    <property type="entry name" value="DNA-dir_RpoA"/>
</dbReference>
<dbReference type="GO" id="GO:0005737">
    <property type="term" value="C:cytoplasm"/>
    <property type="evidence" value="ECO:0007669"/>
    <property type="project" value="UniProtKB-ARBA"/>
</dbReference>
<sequence>MLEKINKPDIEIVELKSDGKYGKFVLAPLERGYGITLGNSLRRVLLSSLPGVAVTSVKLSGKDGTVHHELSTIPGVKEDVTEIILSIKGLTAKLYGEGPKTVYVEAEGECEITAGDIKTDSEVNILDPGMHIATLGKDAKLYMEITIDRGRGYVSAERNKKQINLPVDVIAVDSIYTPVLKVNYTVEDTRLGQVTDYDKLTMEVWTDGTISAKEALSQAANLLNEHLKLFIDLSEEAGLAEVLVEKDEKGKEKILEMTIEDLDLSVRSFNCLKRAGINTVDDLINKSEEEMMKVRNLGKKSFDEVKEKLQSLGFDLSSEEE</sequence>
<dbReference type="RefSeq" id="WP_024860929.1">
    <property type="nucleotide sequence ID" value="NZ_CACVNT010000002.1"/>
</dbReference>
<evidence type="ECO:0000313" key="13">
    <source>
        <dbReference type="EMBL" id="SFW30384.1"/>
    </source>
</evidence>
<comment type="catalytic activity">
    <reaction evidence="10 11">
        <text>RNA(n) + a ribonucleoside 5'-triphosphate = RNA(n+1) + diphosphate</text>
        <dbReference type="Rhea" id="RHEA:21248"/>
        <dbReference type="Rhea" id="RHEA-COMP:14527"/>
        <dbReference type="Rhea" id="RHEA-COMP:17342"/>
        <dbReference type="ChEBI" id="CHEBI:33019"/>
        <dbReference type="ChEBI" id="CHEBI:61557"/>
        <dbReference type="ChEBI" id="CHEBI:140395"/>
        <dbReference type="EC" id="2.7.7.6"/>
    </reaction>
</comment>
<dbReference type="AlphaFoldDB" id="A0A1K1N4Q0"/>
<evidence type="ECO:0000256" key="9">
    <source>
        <dbReference type="ARBA" id="ARBA00033070"/>
    </source>
</evidence>
<dbReference type="GO" id="GO:0003677">
    <property type="term" value="F:DNA binding"/>
    <property type="evidence" value="ECO:0007669"/>
    <property type="project" value="UniProtKB-UniRule"/>
</dbReference>
<comment type="similarity">
    <text evidence="1 11">Belongs to the RNA polymerase alpha chain family.</text>
</comment>
<dbReference type="SUPFAM" id="SSF55257">
    <property type="entry name" value="RBP11-like subunits of RNA polymerase"/>
    <property type="match status" value="1"/>
</dbReference>
<evidence type="ECO:0000256" key="7">
    <source>
        <dbReference type="ARBA" id="ARBA00023163"/>
    </source>
</evidence>
<dbReference type="InterPro" id="IPR036643">
    <property type="entry name" value="RNApol_insert_sf"/>
</dbReference>
<dbReference type="CDD" id="cd06928">
    <property type="entry name" value="RNAP_alpha_NTD"/>
    <property type="match status" value="1"/>
</dbReference>
<name>A0A1K1N4Q0_RUMFL</name>
<keyword evidence="7 11" id="KW-0804">Transcription</keyword>
<protein>
    <recommendedName>
        <fullName evidence="3 11">DNA-directed RNA polymerase subunit alpha</fullName>
        <shortName evidence="11">RNAP subunit alpha</shortName>
        <ecNumber evidence="2 11">2.7.7.6</ecNumber>
    </recommendedName>
    <alternativeName>
        <fullName evidence="9 11">RNA polymerase subunit alpha</fullName>
    </alternativeName>
    <alternativeName>
        <fullName evidence="8 11">Transcriptase subunit alpha</fullName>
    </alternativeName>
</protein>
<keyword evidence="4 11" id="KW-0240">DNA-directed RNA polymerase</keyword>
<dbReference type="Pfam" id="PF01193">
    <property type="entry name" value="RNA_pol_L"/>
    <property type="match status" value="1"/>
</dbReference>
<comment type="domain">
    <text evidence="11">The N-terminal domain is essential for RNAP assembly and basal transcription, whereas the C-terminal domain is involved in interaction with transcriptional regulators and with upstream promoter elements.</text>
</comment>
<dbReference type="GO" id="GO:0046983">
    <property type="term" value="F:protein dimerization activity"/>
    <property type="evidence" value="ECO:0007669"/>
    <property type="project" value="InterPro"/>
</dbReference>
<dbReference type="SUPFAM" id="SSF47789">
    <property type="entry name" value="C-terminal domain of RNA polymerase alpha subunit"/>
    <property type="match status" value="1"/>
</dbReference>
<evidence type="ECO:0000256" key="6">
    <source>
        <dbReference type="ARBA" id="ARBA00022695"/>
    </source>
</evidence>
<dbReference type="NCBIfam" id="NF003519">
    <property type="entry name" value="PRK05182.2-5"/>
    <property type="match status" value="1"/>
</dbReference>
<accession>A0A1K1N4Q0</accession>
<comment type="function">
    <text evidence="11">DNA-dependent RNA polymerase catalyzes the transcription of DNA into RNA using the four ribonucleoside triphosphates as substrates.</text>
</comment>
<evidence type="ECO:0000256" key="10">
    <source>
        <dbReference type="ARBA" id="ARBA00048552"/>
    </source>
</evidence>
<dbReference type="NCBIfam" id="NF003515">
    <property type="entry name" value="PRK05182.2-1"/>
    <property type="match status" value="1"/>
</dbReference>
<feature type="region of interest" description="Alpha N-terminal domain (alpha-NTD)" evidence="11">
    <location>
        <begin position="1"/>
        <end position="234"/>
    </location>
</feature>
<evidence type="ECO:0000256" key="1">
    <source>
        <dbReference type="ARBA" id="ARBA00007123"/>
    </source>
</evidence>
<evidence type="ECO:0000256" key="3">
    <source>
        <dbReference type="ARBA" id="ARBA00015972"/>
    </source>
</evidence>
<dbReference type="FunFam" id="2.170.120.12:FF:000001">
    <property type="entry name" value="DNA-directed RNA polymerase subunit alpha"/>
    <property type="match status" value="1"/>
</dbReference>
<dbReference type="InterPro" id="IPR011262">
    <property type="entry name" value="DNA-dir_RNA_pol_insert"/>
</dbReference>
<dbReference type="Proteomes" id="UP000183461">
    <property type="component" value="Unassembled WGS sequence"/>
</dbReference>
<dbReference type="GO" id="GO:0000428">
    <property type="term" value="C:DNA-directed RNA polymerase complex"/>
    <property type="evidence" value="ECO:0007669"/>
    <property type="project" value="UniProtKB-KW"/>
</dbReference>
<dbReference type="EMBL" id="FPIP01000003">
    <property type="protein sequence ID" value="SFW30384.1"/>
    <property type="molecule type" value="Genomic_DNA"/>
</dbReference>
<dbReference type="GO" id="GO:0006351">
    <property type="term" value="P:DNA-templated transcription"/>
    <property type="evidence" value="ECO:0007669"/>
    <property type="project" value="UniProtKB-UniRule"/>
</dbReference>
<keyword evidence="5 11" id="KW-0808">Transferase</keyword>
<reference evidence="13 14" key="1">
    <citation type="submission" date="2016-11" db="EMBL/GenBank/DDBJ databases">
        <authorList>
            <person name="Jaros S."/>
            <person name="Januszkiewicz K."/>
            <person name="Wedrychowicz H."/>
        </authorList>
    </citation>
    <scope>NUCLEOTIDE SEQUENCE [LARGE SCALE GENOMIC DNA]</scope>
    <source>
        <strain evidence="13 14">YL228</strain>
    </source>
</reference>
<organism evidence="13 14">
    <name type="scientific">Ruminococcus flavefaciens</name>
    <dbReference type="NCBI Taxonomy" id="1265"/>
    <lineage>
        <taxon>Bacteria</taxon>
        <taxon>Bacillati</taxon>
        <taxon>Bacillota</taxon>
        <taxon>Clostridia</taxon>
        <taxon>Eubacteriales</taxon>
        <taxon>Oscillospiraceae</taxon>
        <taxon>Ruminococcus</taxon>
    </lineage>
</organism>
<dbReference type="SUPFAM" id="SSF56553">
    <property type="entry name" value="Insert subdomain of RNA polymerase alpha subunit"/>
    <property type="match status" value="1"/>
</dbReference>
<feature type="region of interest" description="Alpha C-terminal domain (alpha-CTD)" evidence="11">
    <location>
        <begin position="251"/>
        <end position="321"/>
    </location>
</feature>
<dbReference type="Gene3D" id="2.170.120.12">
    <property type="entry name" value="DNA-directed RNA polymerase, insert domain"/>
    <property type="match status" value="1"/>
</dbReference>
<evidence type="ECO:0000256" key="5">
    <source>
        <dbReference type="ARBA" id="ARBA00022679"/>
    </source>
</evidence>
<dbReference type="NCBIfam" id="TIGR02027">
    <property type="entry name" value="rpoA"/>
    <property type="match status" value="1"/>
</dbReference>
<dbReference type="EC" id="2.7.7.6" evidence="2 11"/>
<proteinExistence type="inferred from homology"/>
<dbReference type="SMART" id="SM00662">
    <property type="entry name" value="RPOLD"/>
    <property type="match status" value="1"/>
</dbReference>
<comment type="subunit">
    <text evidence="11">Homodimer. The RNAP catalytic core consists of 2 alpha, 1 beta, 1 beta' and 1 omega subunit. When a sigma factor is associated with the core the holoenzyme is formed, which can initiate transcription.</text>
</comment>
<dbReference type="InterPro" id="IPR036603">
    <property type="entry name" value="RBP11-like"/>
</dbReference>
<keyword evidence="6 11" id="KW-0548">Nucleotidyltransferase</keyword>
<evidence type="ECO:0000259" key="12">
    <source>
        <dbReference type="SMART" id="SM00662"/>
    </source>
</evidence>
<evidence type="ECO:0000256" key="2">
    <source>
        <dbReference type="ARBA" id="ARBA00012418"/>
    </source>
</evidence>